<feature type="transmembrane region" description="Helical" evidence="5">
    <location>
        <begin position="161"/>
        <end position="183"/>
    </location>
</feature>
<dbReference type="SUPFAM" id="SSF81321">
    <property type="entry name" value="Family A G protein-coupled receptor-like"/>
    <property type="match status" value="1"/>
</dbReference>
<evidence type="ECO:0000313" key="7">
    <source>
        <dbReference type="EMBL" id="CAL1534904.1"/>
    </source>
</evidence>
<dbReference type="PANTHER" id="PTHR46641">
    <property type="entry name" value="FMRFAMIDE RECEPTOR-RELATED"/>
    <property type="match status" value="1"/>
</dbReference>
<comment type="subcellular location">
    <subcellularLocation>
        <location evidence="1">Membrane</location>
    </subcellularLocation>
</comment>
<keyword evidence="4 5" id="KW-0472">Membrane</keyword>
<evidence type="ECO:0000256" key="2">
    <source>
        <dbReference type="ARBA" id="ARBA00022692"/>
    </source>
</evidence>
<keyword evidence="8" id="KW-1185">Reference proteome</keyword>
<keyword evidence="2 5" id="KW-0812">Transmembrane</keyword>
<feature type="transmembrane region" description="Helical" evidence="5">
    <location>
        <begin position="267"/>
        <end position="292"/>
    </location>
</feature>
<dbReference type="InterPro" id="IPR017452">
    <property type="entry name" value="GPCR_Rhodpsn_7TM"/>
</dbReference>
<dbReference type="Proteomes" id="UP001497497">
    <property type="component" value="Unassembled WGS sequence"/>
</dbReference>
<accession>A0AAV2HLH6</accession>
<dbReference type="PANTHER" id="PTHR46641:SF2">
    <property type="entry name" value="FMRFAMIDE RECEPTOR"/>
    <property type="match status" value="1"/>
</dbReference>
<evidence type="ECO:0000256" key="3">
    <source>
        <dbReference type="ARBA" id="ARBA00022989"/>
    </source>
</evidence>
<feature type="non-terminal residue" evidence="7">
    <location>
        <position position="1"/>
    </location>
</feature>
<gene>
    <name evidence="7" type="ORF">GSLYS_00008864001</name>
</gene>
<evidence type="ECO:0000259" key="6">
    <source>
        <dbReference type="PROSITE" id="PS50262"/>
    </source>
</evidence>
<dbReference type="EMBL" id="CAXITT010000185">
    <property type="protein sequence ID" value="CAL1534904.1"/>
    <property type="molecule type" value="Genomic_DNA"/>
</dbReference>
<organism evidence="7 8">
    <name type="scientific">Lymnaea stagnalis</name>
    <name type="common">Great pond snail</name>
    <name type="synonym">Helix stagnalis</name>
    <dbReference type="NCBI Taxonomy" id="6523"/>
    <lineage>
        <taxon>Eukaryota</taxon>
        <taxon>Metazoa</taxon>
        <taxon>Spiralia</taxon>
        <taxon>Lophotrochozoa</taxon>
        <taxon>Mollusca</taxon>
        <taxon>Gastropoda</taxon>
        <taxon>Heterobranchia</taxon>
        <taxon>Euthyneura</taxon>
        <taxon>Panpulmonata</taxon>
        <taxon>Hygrophila</taxon>
        <taxon>Lymnaeoidea</taxon>
        <taxon>Lymnaeidae</taxon>
        <taxon>Lymnaea</taxon>
    </lineage>
</organism>
<dbReference type="AlphaFoldDB" id="A0AAV2HLH6"/>
<feature type="domain" description="G-protein coupled receptors family 1 profile" evidence="6">
    <location>
        <begin position="1"/>
        <end position="327"/>
    </location>
</feature>
<dbReference type="GO" id="GO:0016020">
    <property type="term" value="C:membrane"/>
    <property type="evidence" value="ECO:0007669"/>
    <property type="project" value="UniProtKB-SubCell"/>
</dbReference>
<sequence>NILALIVFLKTGIGDGISVSFFSITVSDLICLATFLVATLLGLLDLTFQVKPYVSLYWVSYVLPFYGLMFYNISTLLTLFLAVQKCCCVAMPIKFKNQFSRSRCLAVSVGIYGATMVTFIPFTVSALPLQPGFDIATNSTRLVFCFSPFFLNQVFPVLKGISYISIPIVSEFTVLLCTILLTVKLNQSLRFRNRAHTATTTVLKDEIFSTKTHLSPIESIPDVLLKSREDQPMENVSHRPSNEVKETIRRKTNKSRAFKKELRLTQAVNVVAFIFVVLNSPNIGIFFTSLVLPQFSGIGKYGNTYAVCLEINDLLNVINMSVNLFVYLKFNSRFKQTFVTTF</sequence>
<feature type="non-terminal residue" evidence="7">
    <location>
        <position position="342"/>
    </location>
</feature>
<comment type="caution">
    <text evidence="7">The sequence shown here is derived from an EMBL/GenBank/DDBJ whole genome shotgun (WGS) entry which is preliminary data.</text>
</comment>
<feature type="transmembrane region" description="Helical" evidence="5">
    <location>
        <begin position="304"/>
        <end position="328"/>
    </location>
</feature>
<evidence type="ECO:0000313" key="8">
    <source>
        <dbReference type="Proteomes" id="UP001497497"/>
    </source>
</evidence>
<dbReference type="PROSITE" id="PS50262">
    <property type="entry name" value="G_PROTEIN_RECEP_F1_2"/>
    <property type="match status" value="1"/>
</dbReference>
<keyword evidence="3 5" id="KW-1133">Transmembrane helix</keyword>
<evidence type="ECO:0000256" key="4">
    <source>
        <dbReference type="ARBA" id="ARBA00023136"/>
    </source>
</evidence>
<proteinExistence type="predicted"/>
<name>A0AAV2HLH6_LYMST</name>
<dbReference type="InterPro" id="IPR052954">
    <property type="entry name" value="GPCR-Ligand_Int"/>
</dbReference>
<feature type="transmembrane region" description="Helical" evidence="5">
    <location>
        <begin position="104"/>
        <end position="124"/>
    </location>
</feature>
<reference evidence="7 8" key="1">
    <citation type="submission" date="2024-04" db="EMBL/GenBank/DDBJ databases">
        <authorList>
            <consortium name="Genoscope - CEA"/>
            <person name="William W."/>
        </authorList>
    </citation>
    <scope>NUCLEOTIDE SEQUENCE [LARGE SCALE GENOMIC DNA]</scope>
</reference>
<evidence type="ECO:0000256" key="1">
    <source>
        <dbReference type="ARBA" id="ARBA00004370"/>
    </source>
</evidence>
<feature type="transmembrane region" description="Helical" evidence="5">
    <location>
        <begin position="21"/>
        <end position="44"/>
    </location>
</feature>
<dbReference type="Gene3D" id="1.20.1070.10">
    <property type="entry name" value="Rhodopsin 7-helix transmembrane proteins"/>
    <property type="match status" value="1"/>
</dbReference>
<evidence type="ECO:0000256" key="5">
    <source>
        <dbReference type="SAM" id="Phobius"/>
    </source>
</evidence>
<feature type="transmembrane region" description="Helical" evidence="5">
    <location>
        <begin position="56"/>
        <end position="83"/>
    </location>
</feature>
<protein>
    <recommendedName>
        <fullName evidence="6">G-protein coupled receptors family 1 profile domain-containing protein</fullName>
    </recommendedName>
</protein>